<dbReference type="Gene3D" id="3.10.129.10">
    <property type="entry name" value="Hotdog Thioesterase"/>
    <property type="match status" value="1"/>
</dbReference>
<evidence type="ECO:0000313" key="3">
    <source>
        <dbReference type="EMBL" id="MFC4488525.1"/>
    </source>
</evidence>
<evidence type="ECO:0000256" key="1">
    <source>
        <dbReference type="ARBA" id="ARBA00022801"/>
    </source>
</evidence>
<dbReference type="CDD" id="cd03443">
    <property type="entry name" value="PaaI_thioesterase"/>
    <property type="match status" value="1"/>
</dbReference>
<organism evidence="3 4">
    <name type="scientific">Chromobacterium aquaticum</name>
    <dbReference type="NCBI Taxonomy" id="467180"/>
    <lineage>
        <taxon>Bacteria</taxon>
        <taxon>Pseudomonadati</taxon>
        <taxon>Pseudomonadota</taxon>
        <taxon>Betaproteobacteria</taxon>
        <taxon>Neisseriales</taxon>
        <taxon>Chromobacteriaceae</taxon>
        <taxon>Chromobacterium</taxon>
    </lineage>
</organism>
<dbReference type="EMBL" id="JBHSEK010000001">
    <property type="protein sequence ID" value="MFC4488525.1"/>
    <property type="molecule type" value="Genomic_DNA"/>
</dbReference>
<dbReference type="SUPFAM" id="SSF54637">
    <property type="entry name" value="Thioesterase/thiol ester dehydrase-isomerase"/>
    <property type="match status" value="1"/>
</dbReference>
<dbReference type="Proteomes" id="UP001595999">
    <property type="component" value="Unassembled WGS sequence"/>
</dbReference>
<gene>
    <name evidence="3" type="primary">paaI</name>
    <name evidence="3" type="ORF">ACFO0R_02735</name>
</gene>
<dbReference type="Pfam" id="PF03061">
    <property type="entry name" value="4HBT"/>
    <property type="match status" value="1"/>
</dbReference>
<dbReference type="InterPro" id="IPR052723">
    <property type="entry name" value="Acyl-CoA_thioesterase_PaaI"/>
</dbReference>
<dbReference type="RefSeq" id="WP_231461470.1">
    <property type="nucleotide sequence ID" value="NZ_JAJOHW010000035.1"/>
</dbReference>
<keyword evidence="1 3" id="KW-0378">Hydrolase</keyword>
<dbReference type="InterPro" id="IPR029069">
    <property type="entry name" value="HotDog_dom_sf"/>
</dbReference>
<evidence type="ECO:0000313" key="4">
    <source>
        <dbReference type="Proteomes" id="UP001595999"/>
    </source>
</evidence>
<dbReference type="PANTHER" id="PTHR42856">
    <property type="entry name" value="ACYL-COENZYME A THIOESTERASE PAAI"/>
    <property type="match status" value="1"/>
</dbReference>
<dbReference type="PANTHER" id="PTHR42856:SF1">
    <property type="entry name" value="ACYL-COENZYME A THIOESTERASE PAAI"/>
    <property type="match status" value="1"/>
</dbReference>
<sequence length="146" mass="15666">MTEYELACRQAEQSALALLSRDRASASLGMELLDVGPGRARLRMRVRDDMLNGFLLCHGGLLCALADTAFAIACNSWGPQAVGAAISMDYLRPARGGDCVTATAECLHQGGRQGLYEVRLSNQRDEILALLRGRSHRIGACAASDD</sequence>
<evidence type="ECO:0000259" key="2">
    <source>
        <dbReference type="Pfam" id="PF03061"/>
    </source>
</evidence>
<proteinExistence type="predicted"/>
<dbReference type="NCBIfam" id="TIGR00369">
    <property type="entry name" value="unchar_dom_1"/>
    <property type="match status" value="1"/>
</dbReference>
<dbReference type="InterPro" id="IPR011973">
    <property type="entry name" value="PaaD"/>
</dbReference>
<feature type="domain" description="Thioesterase" evidence="2">
    <location>
        <begin position="57"/>
        <end position="126"/>
    </location>
</feature>
<name>A0ABV8ZPI7_9NEIS</name>
<protein>
    <submittedName>
        <fullName evidence="3">Hydroxyphenylacetyl-CoA thioesterase PaaI</fullName>
        <ecNumber evidence="3">3.1.2.-</ecNumber>
    </submittedName>
</protein>
<keyword evidence="4" id="KW-1185">Reference proteome</keyword>
<dbReference type="InterPro" id="IPR003736">
    <property type="entry name" value="PAAI_dom"/>
</dbReference>
<dbReference type="EC" id="3.1.2.-" evidence="3"/>
<reference evidence="4" key="1">
    <citation type="journal article" date="2019" name="Int. J. Syst. Evol. Microbiol.">
        <title>The Global Catalogue of Microorganisms (GCM) 10K type strain sequencing project: providing services to taxonomists for standard genome sequencing and annotation.</title>
        <authorList>
            <consortium name="The Broad Institute Genomics Platform"/>
            <consortium name="The Broad Institute Genome Sequencing Center for Infectious Disease"/>
            <person name="Wu L."/>
            <person name="Ma J."/>
        </authorList>
    </citation>
    <scope>NUCLEOTIDE SEQUENCE [LARGE SCALE GENOMIC DNA]</scope>
    <source>
        <strain evidence="4">CGMCC 4.7608</strain>
    </source>
</reference>
<dbReference type="InterPro" id="IPR006683">
    <property type="entry name" value="Thioestr_dom"/>
</dbReference>
<comment type="caution">
    <text evidence="3">The sequence shown here is derived from an EMBL/GenBank/DDBJ whole genome shotgun (WGS) entry which is preliminary data.</text>
</comment>
<dbReference type="GO" id="GO:0016787">
    <property type="term" value="F:hydrolase activity"/>
    <property type="evidence" value="ECO:0007669"/>
    <property type="project" value="UniProtKB-KW"/>
</dbReference>
<dbReference type="NCBIfam" id="TIGR02286">
    <property type="entry name" value="PaaD"/>
    <property type="match status" value="1"/>
</dbReference>
<accession>A0ABV8ZPI7</accession>